<reference evidence="1" key="1">
    <citation type="submission" date="2020-01" db="EMBL/GenBank/DDBJ databases">
        <authorList>
            <person name="Mishra B."/>
        </authorList>
    </citation>
    <scope>NUCLEOTIDE SEQUENCE [LARGE SCALE GENOMIC DNA]</scope>
</reference>
<keyword evidence="2" id="KW-1185">Reference proteome</keyword>
<dbReference type="AlphaFoldDB" id="A0A6D2JT39"/>
<sequence length="189" mass="21271">MEELQHFSHECALTSQEIVAENICSICYKDKPVQFACKPCNFNLCKSCSDLPQKVSHEFHSEHPLEFCLGQHERKPGYVVCSGCGDMASGSFYECKESTATCLGGADQDQTLRALAHFVSFLSLRLQYAKVVSIATRFSTRYALIFPQRFNIRCIRDTLLDALTSHSLVEMENIAMRANFISTVFHLVA</sequence>
<dbReference type="SUPFAM" id="SSF57889">
    <property type="entry name" value="Cysteine-rich domain"/>
    <property type="match status" value="1"/>
</dbReference>
<dbReference type="PANTHER" id="PTHR46288">
    <property type="entry name" value="PHORBOL-ESTER/DAG-TYPE DOMAIN-CONTAINING PROTEIN"/>
    <property type="match status" value="1"/>
</dbReference>
<organism evidence="1 2">
    <name type="scientific">Microthlaspi erraticum</name>
    <dbReference type="NCBI Taxonomy" id="1685480"/>
    <lineage>
        <taxon>Eukaryota</taxon>
        <taxon>Viridiplantae</taxon>
        <taxon>Streptophyta</taxon>
        <taxon>Embryophyta</taxon>
        <taxon>Tracheophyta</taxon>
        <taxon>Spermatophyta</taxon>
        <taxon>Magnoliopsida</taxon>
        <taxon>eudicotyledons</taxon>
        <taxon>Gunneridae</taxon>
        <taxon>Pentapetalae</taxon>
        <taxon>rosids</taxon>
        <taxon>malvids</taxon>
        <taxon>Brassicales</taxon>
        <taxon>Brassicaceae</taxon>
        <taxon>Coluteocarpeae</taxon>
        <taxon>Microthlaspi</taxon>
    </lineage>
</organism>
<protein>
    <submittedName>
        <fullName evidence="1">Uncharacterized protein</fullName>
    </submittedName>
</protein>
<dbReference type="EMBL" id="CACVBM020001366">
    <property type="protein sequence ID" value="CAA7047186.1"/>
    <property type="molecule type" value="Genomic_DNA"/>
</dbReference>
<dbReference type="InterPro" id="IPR046349">
    <property type="entry name" value="C1-like_sf"/>
</dbReference>
<evidence type="ECO:0000313" key="2">
    <source>
        <dbReference type="Proteomes" id="UP000467841"/>
    </source>
</evidence>
<proteinExistence type="predicted"/>
<accession>A0A6D2JT39</accession>
<name>A0A6D2JT39_9BRAS</name>
<dbReference type="Proteomes" id="UP000467841">
    <property type="component" value="Unassembled WGS sequence"/>
</dbReference>
<evidence type="ECO:0000313" key="1">
    <source>
        <dbReference type="EMBL" id="CAA7047186.1"/>
    </source>
</evidence>
<dbReference type="PANTHER" id="PTHR46288:SF27">
    <property type="entry name" value="CYSTEINE_HISTIDINE-RICH C1 DOMAIN FAMILY PROTEIN"/>
    <property type="match status" value="1"/>
</dbReference>
<gene>
    <name evidence="1" type="ORF">MERR_LOCUS34421</name>
</gene>
<comment type="caution">
    <text evidence="1">The sequence shown here is derived from an EMBL/GenBank/DDBJ whole genome shotgun (WGS) entry which is preliminary data.</text>
</comment>